<keyword evidence="2" id="KW-1185">Reference proteome</keyword>
<reference evidence="1 2" key="1">
    <citation type="submission" date="2018-05" db="EMBL/GenBank/DDBJ databases">
        <title>Complete Genome Sequence of Methylobacterium sp. 17Sr1-28.</title>
        <authorList>
            <person name="Srinivasan S."/>
        </authorList>
    </citation>
    <scope>NUCLEOTIDE SEQUENCE [LARGE SCALE GENOMIC DNA]</scope>
    <source>
        <strain evidence="1 2">17Sr1-28</strain>
    </source>
</reference>
<evidence type="ECO:0000313" key="1">
    <source>
        <dbReference type="EMBL" id="AWN45599.1"/>
    </source>
</evidence>
<protein>
    <submittedName>
        <fullName evidence="1">Uncharacterized protein</fullName>
    </submittedName>
</protein>
<evidence type="ECO:0000313" key="2">
    <source>
        <dbReference type="Proteomes" id="UP000245444"/>
    </source>
</evidence>
<name>A0A2U8WHS6_9HYPH</name>
<sequence length="88" mass="9473">MSAHPGIPLDAQLRRVVAASQVLAGEMVLLGLAVQIAWFEAWTQPVIDAAQAQGAGLARRARRDRLMRRGVPAHLAGRSLTLVSPRAR</sequence>
<dbReference type="EMBL" id="CP029553">
    <property type="protein sequence ID" value="AWN45599.1"/>
    <property type="molecule type" value="Genomic_DNA"/>
</dbReference>
<dbReference type="RefSeq" id="WP_109957961.1">
    <property type="nucleotide sequence ID" value="NZ_CP029553.1"/>
</dbReference>
<dbReference type="AlphaFoldDB" id="A0A2U8WHS6"/>
<dbReference type="OrthoDB" id="8001426at2"/>
<proteinExistence type="predicted"/>
<organism evidence="1 2">
    <name type="scientific">Methylobacterium terrae</name>
    <dbReference type="NCBI Taxonomy" id="2202827"/>
    <lineage>
        <taxon>Bacteria</taxon>
        <taxon>Pseudomonadati</taxon>
        <taxon>Pseudomonadota</taxon>
        <taxon>Alphaproteobacteria</taxon>
        <taxon>Hyphomicrobiales</taxon>
        <taxon>Methylobacteriaceae</taxon>
        <taxon>Methylobacterium</taxon>
    </lineage>
</organism>
<gene>
    <name evidence="1" type="ORF">DK419_04065</name>
</gene>
<dbReference type="Proteomes" id="UP000245444">
    <property type="component" value="Chromosome"/>
</dbReference>
<accession>A0A2U8WHS6</accession>
<dbReference type="KEGG" id="mtea:DK419_04065"/>